<feature type="non-terminal residue" evidence="1">
    <location>
        <position position="174"/>
    </location>
</feature>
<comment type="caution">
    <text evidence="1">The sequence shown here is derived from an EMBL/GenBank/DDBJ whole genome shotgun (WGS) entry which is preliminary data.</text>
</comment>
<organism evidence="1 2">
    <name type="scientific">Podospora didyma</name>
    <dbReference type="NCBI Taxonomy" id="330526"/>
    <lineage>
        <taxon>Eukaryota</taxon>
        <taxon>Fungi</taxon>
        <taxon>Dikarya</taxon>
        <taxon>Ascomycota</taxon>
        <taxon>Pezizomycotina</taxon>
        <taxon>Sordariomycetes</taxon>
        <taxon>Sordariomycetidae</taxon>
        <taxon>Sordariales</taxon>
        <taxon>Podosporaceae</taxon>
        <taxon>Podospora</taxon>
    </lineage>
</organism>
<proteinExistence type="predicted"/>
<dbReference type="AlphaFoldDB" id="A0AAE0NTH6"/>
<reference evidence="1" key="1">
    <citation type="journal article" date="2023" name="Mol. Phylogenet. Evol.">
        <title>Genome-scale phylogeny and comparative genomics of the fungal order Sordariales.</title>
        <authorList>
            <person name="Hensen N."/>
            <person name="Bonometti L."/>
            <person name="Westerberg I."/>
            <person name="Brannstrom I.O."/>
            <person name="Guillou S."/>
            <person name="Cros-Aarteil S."/>
            <person name="Calhoun S."/>
            <person name="Haridas S."/>
            <person name="Kuo A."/>
            <person name="Mondo S."/>
            <person name="Pangilinan J."/>
            <person name="Riley R."/>
            <person name="LaButti K."/>
            <person name="Andreopoulos B."/>
            <person name="Lipzen A."/>
            <person name="Chen C."/>
            <person name="Yan M."/>
            <person name="Daum C."/>
            <person name="Ng V."/>
            <person name="Clum A."/>
            <person name="Steindorff A."/>
            <person name="Ohm R.A."/>
            <person name="Martin F."/>
            <person name="Silar P."/>
            <person name="Natvig D.O."/>
            <person name="Lalanne C."/>
            <person name="Gautier V."/>
            <person name="Ament-Velasquez S.L."/>
            <person name="Kruys A."/>
            <person name="Hutchinson M.I."/>
            <person name="Powell A.J."/>
            <person name="Barry K."/>
            <person name="Miller A.N."/>
            <person name="Grigoriev I.V."/>
            <person name="Debuchy R."/>
            <person name="Gladieux P."/>
            <person name="Hiltunen Thoren M."/>
            <person name="Johannesson H."/>
        </authorList>
    </citation>
    <scope>NUCLEOTIDE SEQUENCE</scope>
    <source>
        <strain evidence="1">CBS 232.78</strain>
    </source>
</reference>
<sequence length="174" mass="19125">MTKEPLSTRAALIGKTTTHAAGGRPHYLITEETNPAKLGSSLGWLMQLDGDSHRNAFPNSPWVKAIRPIRPGRERDAITFLQRQEVVGSEGLDTPYPYDKNVDPPEYKGQTIKGVLLMVADKIADEYQESLKPKPVDGSGESKEMALPAEMVFAHGFDPLEGGIKFDNGAFKIF</sequence>
<evidence type="ECO:0000313" key="2">
    <source>
        <dbReference type="Proteomes" id="UP001285441"/>
    </source>
</evidence>
<dbReference type="EMBL" id="JAULSW010000003">
    <property type="protein sequence ID" value="KAK3387335.1"/>
    <property type="molecule type" value="Genomic_DNA"/>
</dbReference>
<gene>
    <name evidence="1" type="ORF">B0H63DRAFT_469828</name>
</gene>
<accession>A0AAE0NTH6</accession>
<dbReference type="Proteomes" id="UP001285441">
    <property type="component" value="Unassembled WGS sequence"/>
</dbReference>
<protein>
    <submittedName>
        <fullName evidence="1">Uncharacterized protein</fullName>
    </submittedName>
</protein>
<evidence type="ECO:0000313" key="1">
    <source>
        <dbReference type="EMBL" id="KAK3387335.1"/>
    </source>
</evidence>
<keyword evidence="2" id="KW-1185">Reference proteome</keyword>
<name>A0AAE0NTH6_9PEZI</name>
<reference evidence="1" key="2">
    <citation type="submission" date="2023-06" db="EMBL/GenBank/DDBJ databases">
        <authorList>
            <consortium name="Lawrence Berkeley National Laboratory"/>
            <person name="Haridas S."/>
            <person name="Hensen N."/>
            <person name="Bonometti L."/>
            <person name="Westerberg I."/>
            <person name="Brannstrom I.O."/>
            <person name="Guillou S."/>
            <person name="Cros-Aarteil S."/>
            <person name="Calhoun S."/>
            <person name="Kuo A."/>
            <person name="Mondo S."/>
            <person name="Pangilinan J."/>
            <person name="Riley R."/>
            <person name="LaButti K."/>
            <person name="Andreopoulos B."/>
            <person name="Lipzen A."/>
            <person name="Chen C."/>
            <person name="Yanf M."/>
            <person name="Daum C."/>
            <person name="Ng V."/>
            <person name="Clum A."/>
            <person name="Steindorff A."/>
            <person name="Ohm R."/>
            <person name="Martin F."/>
            <person name="Silar P."/>
            <person name="Natvig D."/>
            <person name="Lalanne C."/>
            <person name="Gautier V."/>
            <person name="Ament-velasquez S.L."/>
            <person name="Kruys A."/>
            <person name="Hutchinson M.I."/>
            <person name="Powell A.J."/>
            <person name="Barry K."/>
            <person name="Miller A.N."/>
            <person name="Grigoriev I.V."/>
            <person name="Debuchy R."/>
            <person name="Gladieux P."/>
            <person name="Thoren M.H."/>
            <person name="Johannesson H."/>
        </authorList>
    </citation>
    <scope>NUCLEOTIDE SEQUENCE</scope>
    <source>
        <strain evidence="1">CBS 232.78</strain>
    </source>
</reference>